<comment type="caution">
    <text evidence="5">The sequence shown here is derived from an EMBL/GenBank/DDBJ whole genome shotgun (WGS) entry which is preliminary data.</text>
</comment>
<dbReference type="Gene3D" id="2.170.270.10">
    <property type="entry name" value="SET domain"/>
    <property type="match status" value="1"/>
</dbReference>
<feature type="domain" description="Post-SET" evidence="4">
    <location>
        <begin position="118"/>
        <end position="134"/>
    </location>
</feature>
<gene>
    <name evidence="5" type="ORF">MTR64_02875</name>
</gene>
<dbReference type="EMBL" id="JALHLE010000003">
    <property type="protein sequence ID" value="MCJ2177490.1"/>
    <property type="molecule type" value="Genomic_DNA"/>
</dbReference>
<dbReference type="PANTHER" id="PTHR12350:SF19">
    <property type="entry name" value="SET DOMAIN-CONTAINING PROTEIN"/>
    <property type="match status" value="1"/>
</dbReference>
<dbReference type="Pfam" id="PF00856">
    <property type="entry name" value="SET"/>
    <property type="match status" value="1"/>
</dbReference>
<dbReference type="PANTHER" id="PTHR12350">
    <property type="entry name" value="HISTONE-LYSINE N-METHYLTRANSFERASE-RELATED"/>
    <property type="match status" value="1"/>
</dbReference>
<name>A0ABT0AXF6_9SPHN</name>
<protein>
    <submittedName>
        <fullName evidence="5">SET domain-containing protein-lysine N-methyltransferase</fullName>
    </submittedName>
</protein>
<dbReference type="PROSITE" id="PS50868">
    <property type="entry name" value="POST_SET"/>
    <property type="match status" value="1"/>
</dbReference>
<dbReference type="SUPFAM" id="SSF82199">
    <property type="entry name" value="SET domain"/>
    <property type="match status" value="1"/>
</dbReference>
<dbReference type="InterPro" id="IPR001214">
    <property type="entry name" value="SET_dom"/>
</dbReference>
<evidence type="ECO:0000256" key="1">
    <source>
        <dbReference type="ARBA" id="ARBA00022679"/>
    </source>
</evidence>
<evidence type="ECO:0000313" key="5">
    <source>
        <dbReference type="EMBL" id="MCJ2177490.1"/>
    </source>
</evidence>
<sequence length="157" mass="17259">MFIKLRDDSPGSGSEGAQIAIYERDDLGLCVLALAPFPEGTVVDSFSGEIGPDLRQHSLQVCPGMHISGTQFIGFLTHGCDPNCRLDMERFELVALRDIAGGELLTVDYAATEDVLYRQFECHCTAQMCRGWITGRMEDVNEEGRAVLAARTSTQRT</sequence>
<feature type="domain" description="SET" evidence="3">
    <location>
        <begin position="15"/>
        <end position="110"/>
    </location>
</feature>
<dbReference type="Proteomes" id="UP001162880">
    <property type="component" value="Unassembled WGS sequence"/>
</dbReference>
<dbReference type="RefSeq" id="WP_243990572.1">
    <property type="nucleotide sequence ID" value="NZ_JALHLE010000003.1"/>
</dbReference>
<dbReference type="InterPro" id="IPR046341">
    <property type="entry name" value="SET_dom_sf"/>
</dbReference>
<evidence type="ECO:0000256" key="2">
    <source>
        <dbReference type="ARBA" id="ARBA00022691"/>
    </source>
</evidence>
<dbReference type="PROSITE" id="PS50280">
    <property type="entry name" value="SET"/>
    <property type="match status" value="1"/>
</dbReference>
<proteinExistence type="predicted"/>
<evidence type="ECO:0000259" key="4">
    <source>
        <dbReference type="PROSITE" id="PS50868"/>
    </source>
</evidence>
<evidence type="ECO:0000313" key="6">
    <source>
        <dbReference type="Proteomes" id="UP001162880"/>
    </source>
</evidence>
<keyword evidence="2" id="KW-0949">S-adenosyl-L-methionine</keyword>
<keyword evidence="6" id="KW-1185">Reference proteome</keyword>
<organism evidence="5 6">
    <name type="scientific">Novosphingobium album</name>
    <name type="common">ex Hu et al. 2023</name>
    <dbReference type="NCBI Taxonomy" id="2930093"/>
    <lineage>
        <taxon>Bacteria</taxon>
        <taxon>Pseudomonadati</taxon>
        <taxon>Pseudomonadota</taxon>
        <taxon>Alphaproteobacteria</taxon>
        <taxon>Sphingomonadales</taxon>
        <taxon>Sphingomonadaceae</taxon>
        <taxon>Novosphingobium</taxon>
    </lineage>
</organism>
<accession>A0ABT0AXF6</accession>
<reference evidence="5" key="1">
    <citation type="submission" date="2022-03" db="EMBL/GenBank/DDBJ databases">
        <title>Identification of a novel bacterium isolated from mangrove sediments.</title>
        <authorList>
            <person name="Pan X."/>
        </authorList>
    </citation>
    <scope>NUCLEOTIDE SEQUENCE</scope>
    <source>
        <strain evidence="5">B2580</strain>
    </source>
</reference>
<evidence type="ECO:0000259" key="3">
    <source>
        <dbReference type="PROSITE" id="PS50280"/>
    </source>
</evidence>
<dbReference type="InterPro" id="IPR053201">
    <property type="entry name" value="Flavunoidine_N-MTase"/>
</dbReference>
<dbReference type="InterPro" id="IPR003616">
    <property type="entry name" value="Post-SET_dom"/>
</dbReference>
<keyword evidence="1" id="KW-0808">Transferase</keyword>